<evidence type="ECO:0000313" key="1">
    <source>
        <dbReference type="EMBL" id="KYN28264.1"/>
    </source>
</evidence>
<evidence type="ECO:0000313" key="2">
    <source>
        <dbReference type="Proteomes" id="UP000078492"/>
    </source>
</evidence>
<accession>A0A195EK75</accession>
<name>A0A195EK75_9HYME</name>
<reference evidence="1 2" key="1">
    <citation type="submission" date="2015-09" db="EMBL/GenBank/DDBJ databases">
        <title>Trachymyrmex cornetzi WGS genome.</title>
        <authorList>
            <person name="Nygaard S."/>
            <person name="Hu H."/>
            <person name="Boomsma J."/>
            <person name="Zhang G."/>
        </authorList>
    </citation>
    <scope>NUCLEOTIDE SEQUENCE [LARGE SCALE GENOMIC DNA]</scope>
    <source>
        <strain evidence="1">Tcor2-1</strain>
        <tissue evidence="1">Whole body</tissue>
    </source>
</reference>
<sequence>MAESKRGSTAVFAEQHRFRMDNNKDITQVLVGIHVWPTCSSVINYRIHLSEGIGRVIKCEQTLPRGIAFQKGASRLDRCTSVKHYGSIE</sequence>
<keyword evidence="2" id="KW-1185">Reference proteome</keyword>
<organism evidence="1 2">
    <name type="scientific">Trachymyrmex cornetzi</name>
    <dbReference type="NCBI Taxonomy" id="471704"/>
    <lineage>
        <taxon>Eukaryota</taxon>
        <taxon>Metazoa</taxon>
        <taxon>Ecdysozoa</taxon>
        <taxon>Arthropoda</taxon>
        <taxon>Hexapoda</taxon>
        <taxon>Insecta</taxon>
        <taxon>Pterygota</taxon>
        <taxon>Neoptera</taxon>
        <taxon>Endopterygota</taxon>
        <taxon>Hymenoptera</taxon>
        <taxon>Apocrita</taxon>
        <taxon>Aculeata</taxon>
        <taxon>Formicoidea</taxon>
        <taxon>Formicidae</taxon>
        <taxon>Myrmicinae</taxon>
        <taxon>Trachymyrmex</taxon>
    </lineage>
</organism>
<gene>
    <name evidence="1" type="ORF">ALC57_02325</name>
</gene>
<dbReference type="EMBL" id="KQ978801">
    <property type="protein sequence ID" value="KYN28264.1"/>
    <property type="molecule type" value="Genomic_DNA"/>
</dbReference>
<protein>
    <submittedName>
        <fullName evidence="1">Uncharacterized protein</fullName>
    </submittedName>
</protein>
<proteinExistence type="predicted"/>
<dbReference type="Proteomes" id="UP000078492">
    <property type="component" value="Unassembled WGS sequence"/>
</dbReference>
<dbReference type="AlphaFoldDB" id="A0A195EK75"/>